<dbReference type="InterPro" id="IPR036943">
    <property type="entry name" value="FN_type2_sf"/>
</dbReference>
<organism evidence="5 6">
    <name type="scientific">Opisthorchis felineus</name>
    <dbReference type="NCBI Taxonomy" id="147828"/>
    <lineage>
        <taxon>Eukaryota</taxon>
        <taxon>Metazoa</taxon>
        <taxon>Spiralia</taxon>
        <taxon>Lophotrochozoa</taxon>
        <taxon>Platyhelminthes</taxon>
        <taxon>Trematoda</taxon>
        <taxon>Digenea</taxon>
        <taxon>Opisthorchiida</taxon>
        <taxon>Opisthorchiata</taxon>
        <taxon>Opisthorchiidae</taxon>
        <taxon>Opisthorchis</taxon>
    </lineage>
</organism>
<feature type="signal peptide" evidence="3">
    <location>
        <begin position="1"/>
        <end position="22"/>
    </location>
</feature>
<name>A0A4S2ML40_OPIFE</name>
<comment type="caution">
    <text evidence="5">The sequence shown here is derived from an EMBL/GenBank/DDBJ whole genome shotgun (WGS) entry which is preliminary data.</text>
</comment>
<evidence type="ECO:0000259" key="4">
    <source>
        <dbReference type="Pfam" id="PF00040"/>
    </source>
</evidence>
<keyword evidence="3" id="KW-0732">Signal</keyword>
<dbReference type="Proteomes" id="UP000308267">
    <property type="component" value="Unassembled WGS sequence"/>
</dbReference>
<keyword evidence="1" id="KW-0677">Repeat</keyword>
<dbReference type="InterPro" id="IPR013806">
    <property type="entry name" value="Kringle-like"/>
</dbReference>
<feature type="chain" id="PRO_5020352333" description="Fibronectin type-II domain-containing protein" evidence="3">
    <location>
        <begin position="23"/>
        <end position="116"/>
    </location>
</feature>
<dbReference type="SUPFAM" id="SSF57440">
    <property type="entry name" value="Kringle-like"/>
    <property type="match status" value="1"/>
</dbReference>
<feature type="non-terminal residue" evidence="5">
    <location>
        <position position="116"/>
    </location>
</feature>
<evidence type="ECO:0000256" key="3">
    <source>
        <dbReference type="SAM" id="SignalP"/>
    </source>
</evidence>
<dbReference type="InterPro" id="IPR000562">
    <property type="entry name" value="FN_type2_dom"/>
</dbReference>
<dbReference type="Pfam" id="PF00040">
    <property type="entry name" value="fn2"/>
    <property type="match status" value="1"/>
</dbReference>
<evidence type="ECO:0000313" key="5">
    <source>
        <dbReference type="EMBL" id="TGZ75829.1"/>
    </source>
</evidence>
<feature type="domain" description="Fibronectin type-II" evidence="4">
    <location>
        <begin position="26"/>
        <end position="44"/>
    </location>
</feature>
<dbReference type="EMBL" id="SJOL01000277">
    <property type="protein sequence ID" value="TGZ75829.1"/>
    <property type="molecule type" value="Genomic_DNA"/>
</dbReference>
<keyword evidence="2" id="KW-1015">Disulfide bond</keyword>
<proteinExistence type="predicted"/>
<evidence type="ECO:0000256" key="2">
    <source>
        <dbReference type="ARBA" id="ARBA00023157"/>
    </source>
</evidence>
<reference evidence="5 6" key="1">
    <citation type="journal article" date="2019" name="BMC Genomics">
        <title>New insights from Opisthorchis felineus genome: update on genomics of the epidemiologically important liver flukes.</title>
        <authorList>
            <person name="Ershov N.I."/>
            <person name="Mordvinov V.A."/>
            <person name="Prokhortchouk E.B."/>
            <person name="Pakharukova M.Y."/>
            <person name="Gunbin K.V."/>
            <person name="Ustyantsev K."/>
            <person name="Genaev M.A."/>
            <person name="Blinov A.G."/>
            <person name="Mazur A."/>
            <person name="Boulygina E."/>
            <person name="Tsygankova S."/>
            <person name="Khrameeva E."/>
            <person name="Chekanov N."/>
            <person name="Fan G."/>
            <person name="Xiao A."/>
            <person name="Zhang H."/>
            <person name="Xu X."/>
            <person name="Yang H."/>
            <person name="Solovyev V."/>
            <person name="Lee S.M."/>
            <person name="Liu X."/>
            <person name="Afonnikov D.A."/>
            <person name="Skryabin K.G."/>
        </authorList>
    </citation>
    <scope>NUCLEOTIDE SEQUENCE [LARGE SCALE GENOMIC DNA]</scope>
    <source>
        <strain evidence="5">AK-0245</strain>
        <tissue evidence="5">Whole organism</tissue>
    </source>
</reference>
<protein>
    <recommendedName>
        <fullName evidence="4">Fibronectin type-II domain-containing protein</fullName>
    </recommendedName>
</protein>
<gene>
    <name evidence="5" type="ORF">CRM22_000165</name>
</gene>
<sequence>MLKSFRIVLVPLLHLFILNSVAAPLCVFPFYMNGKRYTGCTEDSHCSAHRIYAGKLFPCKTAVASPLLQKVLVRHRSIHMVLCVPTDASMNSEEIVRNIRVKREPWLRQKFPGLVE</sequence>
<accession>A0A4S2ML40</accession>
<dbReference type="AlphaFoldDB" id="A0A4S2ML40"/>
<evidence type="ECO:0000313" key="6">
    <source>
        <dbReference type="Proteomes" id="UP000308267"/>
    </source>
</evidence>
<evidence type="ECO:0000256" key="1">
    <source>
        <dbReference type="ARBA" id="ARBA00022737"/>
    </source>
</evidence>
<dbReference type="Gene3D" id="2.10.10.10">
    <property type="entry name" value="Fibronectin, type II, collagen-binding"/>
    <property type="match status" value="1"/>
</dbReference>
<keyword evidence="6" id="KW-1185">Reference proteome</keyword>